<evidence type="ECO:0000256" key="5">
    <source>
        <dbReference type="ARBA" id="ARBA00023136"/>
    </source>
</evidence>
<organism evidence="8 9">
    <name type="scientific">Branchiibius hedensis</name>
    <dbReference type="NCBI Taxonomy" id="672460"/>
    <lineage>
        <taxon>Bacteria</taxon>
        <taxon>Bacillati</taxon>
        <taxon>Actinomycetota</taxon>
        <taxon>Actinomycetes</taxon>
        <taxon>Micrococcales</taxon>
        <taxon>Dermacoccaceae</taxon>
        <taxon>Branchiibius</taxon>
    </lineage>
</organism>
<accession>A0A2Y8ZLZ2</accession>
<feature type="transmembrane region" description="Helical" evidence="6">
    <location>
        <begin position="111"/>
        <end position="136"/>
    </location>
</feature>
<evidence type="ECO:0000256" key="3">
    <source>
        <dbReference type="ARBA" id="ARBA00022692"/>
    </source>
</evidence>
<gene>
    <name evidence="8" type="ORF">SAMN04489750_0048</name>
</gene>
<name>A0A2Y8ZLZ2_9MICO</name>
<reference evidence="9" key="1">
    <citation type="submission" date="2016-10" db="EMBL/GenBank/DDBJ databases">
        <authorList>
            <person name="Varghese N."/>
            <person name="Submissions S."/>
        </authorList>
    </citation>
    <scope>NUCLEOTIDE SEQUENCE [LARGE SCALE GENOMIC DNA]</scope>
    <source>
        <strain evidence="9">DSM 22951</strain>
    </source>
</reference>
<feature type="transmembrane region" description="Helical" evidence="6">
    <location>
        <begin position="56"/>
        <end position="78"/>
    </location>
</feature>
<evidence type="ECO:0000256" key="2">
    <source>
        <dbReference type="ARBA" id="ARBA00022475"/>
    </source>
</evidence>
<evidence type="ECO:0000313" key="8">
    <source>
        <dbReference type="EMBL" id="SSA32784.1"/>
    </source>
</evidence>
<feature type="transmembrane region" description="Helical" evidence="6">
    <location>
        <begin position="85"/>
        <end position="105"/>
    </location>
</feature>
<keyword evidence="9" id="KW-1185">Reference proteome</keyword>
<dbReference type="Gene3D" id="1.20.1250.20">
    <property type="entry name" value="MFS general substrate transporter like domains"/>
    <property type="match status" value="2"/>
</dbReference>
<protein>
    <submittedName>
        <fullName evidence="8">Predicted arabinose efflux permease, MFS family</fullName>
    </submittedName>
</protein>
<feature type="transmembrane region" description="Helical" evidence="6">
    <location>
        <begin position="295"/>
        <end position="312"/>
    </location>
</feature>
<comment type="subcellular location">
    <subcellularLocation>
        <location evidence="1">Cell membrane</location>
        <topology evidence="1">Multi-pass membrane protein</topology>
    </subcellularLocation>
</comment>
<dbReference type="PANTHER" id="PTHR43124:SF3">
    <property type="entry name" value="CHLORAMPHENICOL EFFLUX PUMP RV0191"/>
    <property type="match status" value="1"/>
</dbReference>
<evidence type="ECO:0000313" key="9">
    <source>
        <dbReference type="Proteomes" id="UP000250028"/>
    </source>
</evidence>
<feature type="transmembrane region" description="Helical" evidence="6">
    <location>
        <begin position="260"/>
        <end position="283"/>
    </location>
</feature>
<evidence type="ECO:0000256" key="6">
    <source>
        <dbReference type="SAM" id="Phobius"/>
    </source>
</evidence>
<dbReference type="PANTHER" id="PTHR43124">
    <property type="entry name" value="PURINE EFFLUX PUMP PBUE"/>
    <property type="match status" value="1"/>
</dbReference>
<dbReference type="InterPro" id="IPR011701">
    <property type="entry name" value="MFS"/>
</dbReference>
<evidence type="ECO:0000256" key="1">
    <source>
        <dbReference type="ARBA" id="ARBA00004651"/>
    </source>
</evidence>
<feature type="domain" description="Major facilitator superfamily (MFS) profile" evidence="7">
    <location>
        <begin position="20"/>
        <end position="419"/>
    </location>
</feature>
<dbReference type="InterPro" id="IPR050189">
    <property type="entry name" value="MFS_Efflux_Transporters"/>
</dbReference>
<keyword evidence="5 6" id="KW-0472">Membrane</keyword>
<sequence length="436" mass="46211">MAMSSTDLRYPLGGRRAYLVWGTAVSIYFLAVFHRSSLGVAGIIAAQRFHITSAQLGTFVMLQLFVYAALQVPVGALLDRFGSKVLLITGLVLMTGAQAGFAFAASYPAGLAARVVIGAGDAMIFVSVLRIVALWFPSRRAAVITQFTGLIGQIGALVAAGPLAVALHDWGWTKTFLIASLAGVVFGVALLAIVKDSPYANHRQEEVRLRAVTQALRAAWAHPGTKLGLWCHFTSQFAATVFALIWGFPFLTAGEGLSTAMASTLLSIMVVSSSIAGPIIGVFSGRFPYRRSQSVLGIVAAMAVVWTAVLLWPGRAPLWLLILLVVVIAIGGPGSVVGFDLARTFNPPARIGSATGIVNVGGFTASLSTIWLIGVVLDKVNPGGASAYTLDGFRAAMSVQYVVWGVGVLMILLLRRKTRALVDTEEEYAHLRPLGR</sequence>
<dbReference type="SUPFAM" id="SSF103473">
    <property type="entry name" value="MFS general substrate transporter"/>
    <property type="match status" value="1"/>
</dbReference>
<evidence type="ECO:0000256" key="4">
    <source>
        <dbReference type="ARBA" id="ARBA00022989"/>
    </source>
</evidence>
<dbReference type="Pfam" id="PF07690">
    <property type="entry name" value="MFS_1"/>
    <property type="match status" value="1"/>
</dbReference>
<dbReference type="CDD" id="cd06174">
    <property type="entry name" value="MFS"/>
    <property type="match status" value="1"/>
</dbReference>
<feature type="transmembrane region" description="Helical" evidence="6">
    <location>
        <begin position="227"/>
        <end position="248"/>
    </location>
</feature>
<evidence type="ECO:0000259" key="7">
    <source>
        <dbReference type="PROSITE" id="PS50850"/>
    </source>
</evidence>
<feature type="transmembrane region" description="Helical" evidence="6">
    <location>
        <begin position="18"/>
        <end position="44"/>
    </location>
</feature>
<keyword evidence="4 6" id="KW-1133">Transmembrane helix</keyword>
<feature type="transmembrane region" description="Helical" evidence="6">
    <location>
        <begin position="143"/>
        <end position="164"/>
    </location>
</feature>
<feature type="transmembrane region" description="Helical" evidence="6">
    <location>
        <begin position="393"/>
        <end position="414"/>
    </location>
</feature>
<dbReference type="EMBL" id="UESZ01000001">
    <property type="protein sequence ID" value="SSA32784.1"/>
    <property type="molecule type" value="Genomic_DNA"/>
</dbReference>
<keyword evidence="2" id="KW-1003">Cell membrane</keyword>
<dbReference type="GO" id="GO:0005886">
    <property type="term" value="C:plasma membrane"/>
    <property type="evidence" value="ECO:0007669"/>
    <property type="project" value="UniProtKB-SubCell"/>
</dbReference>
<feature type="transmembrane region" description="Helical" evidence="6">
    <location>
        <begin position="318"/>
        <end position="339"/>
    </location>
</feature>
<dbReference type="AlphaFoldDB" id="A0A2Y8ZLZ2"/>
<proteinExistence type="predicted"/>
<dbReference type="Proteomes" id="UP000250028">
    <property type="component" value="Unassembled WGS sequence"/>
</dbReference>
<dbReference type="InterPro" id="IPR020846">
    <property type="entry name" value="MFS_dom"/>
</dbReference>
<dbReference type="PROSITE" id="PS50850">
    <property type="entry name" value="MFS"/>
    <property type="match status" value="1"/>
</dbReference>
<dbReference type="GO" id="GO:0022857">
    <property type="term" value="F:transmembrane transporter activity"/>
    <property type="evidence" value="ECO:0007669"/>
    <property type="project" value="InterPro"/>
</dbReference>
<feature type="transmembrane region" description="Helical" evidence="6">
    <location>
        <begin position="351"/>
        <end position="373"/>
    </location>
</feature>
<dbReference type="InterPro" id="IPR036259">
    <property type="entry name" value="MFS_trans_sf"/>
</dbReference>
<feature type="transmembrane region" description="Helical" evidence="6">
    <location>
        <begin position="176"/>
        <end position="194"/>
    </location>
</feature>
<keyword evidence="3 6" id="KW-0812">Transmembrane</keyword>